<name>A0A1H6IXX4_9EURY</name>
<dbReference type="InterPro" id="IPR050491">
    <property type="entry name" value="AmpC-like"/>
</dbReference>
<dbReference type="InterPro" id="IPR001466">
    <property type="entry name" value="Beta-lactam-related"/>
</dbReference>
<feature type="domain" description="Beta-lactamase-related" evidence="2">
    <location>
        <begin position="46"/>
        <end position="361"/>
    </location>
</feature>
<keyword evidence="1" id="KW-0472">Membrane</keyword>
<dbReference type="Proteomes" id="UP000199215">
    <property type="component" value="Unassembled WGS sequence"/>
</dbReference>
<feature type="transmembrane region" description="Helical" evidence="1">
    <location>
        <begin position="532"/>
        <end position="557"/>
    </location>
</feature>
<dbReference type="PANTHER" id="PTHR46825:SF9">
    <property type="entry name" value="BETA-LACTAMASE-RELATED DOMAIN-CONTAINING PROTEIN"/>
    <property type="match status" value="1"/>
</dbReference>
<dbReference type="InterPro" id="IPR012338">
    <property type="entry name" value="Beta-lactam/transpept-like"/>
</dbReference>
<feature type="transmembrane region" description="Helical" evidence="1">
    <location>
        <begin position="491"/>
        <end position="511"/>
    </location>
</feature>
<reference evidence="3 4" key="1">
    <citation type="submission" date="2016-10" db="EMBL/GenBank/DDBJ databases">
        <authorList>
            <person name="de Groot N.N."/>
        </authorList>
    </citation>
    <scope>NUCLEOTIDE SEQUENCE [LARGE SCALE GENOMIC DNA]</scope>
    <source>
        <strain evidence="3 4">IBRC-M10418</strain>
    </source>
</reference>
<evidence type="ECO:0000313" key="3">
    <source>
        <dbReference type="EMBL" id="SEH54040.1"/>
    </source>
</evidence>
<dbReference type="OrthoDB" id="111095at2157"/>
<protein>
    <submittedName>
        <fullName evidence="3">CubicO group peptidase, beta-lactamase class C family</fullName>
    </submittedName>
</protein>
<dbReference type="RefSeq" id="WP_177167479.1">
    <property type="nucleotide sequence ID" value="NZ_FNWU01000005.1"/>
</dbReference>
<organism evidence="3 4">
    <name type="scientific">Halopenitus malekzadehii</name>
    <dbReference type="NCBI Taxonomy" id="1267564"/>
    <lineage>
        <taxon>Archaea</taxon>
        <taxon>Methanobacteriati</taxon>
        <taxon>Methanobacteriota</taxon>
        <taxon>Stenosarchaea group</taxon>
        <taxon>Halobacteria</taxon>
        <taxon>Halobacteriales</taxon>
        <taxon>Haloferacaceae</taxon>
        <taxon>Halopenitus</taxon>
    </lineage>
</organism>
<keyword evidence="1" id="KW-0812">Transmembrane</keyword>
<dbReference type="Pfam" id="PF00144">
    <property type="entry name" value="Beta-lactamase"/>
    <property type="match status" value="1"/>
</dbReference>
<dbReference type="PROSITE" id="PS51318">
    <property type="entry name" value="TAT"/>
    <property type="match status" value="1"/>
</dbReference>
<evidence type="ECO:0000256" key="1">
    <source>
        <dbReference type="SAM" id="Phobius"/>
    </source>
</evidence>
<proteinExistence type="predicted"/>
<accession>A0A1H6IXX4</accession>
<dbReference type="PANTHER" id="PTHR46825">
    <property type="entry name" value="D-ALANYL-D-ALANINE-CARBOXYPEPTIDASE/ENDOPEPTIDASE AMPH"/>
    <property type="match status" value="1"/>
</dbReference>
<feature type="transmembrane region" description="Helical" evidence="1">
    <location>
        <begin position="569"/>
        <end position="591"/>
    </location>
</feature>
<keyword evidence="4" id="KW-1185">Reference proteome</keyword>
<dbReference type="Gene3D" id="3.40.710.10">
    <property type="entry name" value="DD-peptidase/beta-lactamase superfamily"/>
    <property type="match status" value="1"/>
</dbReference>
<keyword evidence="1" id="KW-1133">Transmembrane helix</keyword>
<dbReference type="InterPro" id="IPR006311">
    <property type="entry name" value="TAT_signal"/>
</dbReference>
<evidence type="ECO:0000259" key="2">
    <source>
        <dbReference type="Pfam" id="PF00144"/>
    </source>
</evidence>
<dbReference type="EMBL" id="FNWU01000005">
    <property type="protein sequence ID" value="SEH54040.1"/>
    <property type="molecule type" value="Genomic_DNA"/>
</dbReference>
<evidence type="ECO:0000313" key="4">
    <source>
        <dbReference type="Proteomes" id="UP000199215"/>
    </source>
</evidence>
<dbReference type="STRING" id="1267564.SAMN05192561_105134"/>
<dbReference type="AlphaFoldDB" id="A0A1H6IXX4"/>
<dbReference type="SUPFAM" id="SSF56601">
    <property type="entry name" value="beta-lactamase/transpeptidase-like"/>
    <property type="match status" value="1"/>
</dbReference>
<feature type="transmembrane region" description="Helical" evidence="1">
    <location>
        <begin position="603"/>
        <end position="623"/>
    </location>
</feature>
<gene>
    <name evidence="3" type="ORF">SAMN05192561_105134</name>
</gene>
<sequence length="634" mass="68325">MPSTLSRRGFLSRSAAVGAGTAVAASGLASGSTELTQTTGVDALIDDAATRALADHDAGGLTVAVVNGDEVHTSGYGHAFRSEDVPVRADETLFRVGSVSKVATWTAAMQVVDRGQITLDAPVDDHLETVDLPDTYDEPITLEHLATHTPGFEVRGRGDSAREPEYIRPLAESVSTDVPARVRPPGELHQYTNYAAALTGQLIADISGQRFGSFVTDNVFAPLGMSNSTFQPAPPDLVPAEGTAVEDVVSFYSDVSPASGLHTTGTDMARLLQAHLHGGVVDGERILSERAVASMHQQWFTPHERVDGMAFGLFERSRGDTRLVRHGGSVPQFATEFALIPEEDVGLFVVAHGNEASGAKQEVVDALLDQFAPVDSSGAQRMPDGMPERADELEGRYRSVNTTDTVSAEKLVYGLLTGQPVDVRIADDGRLVTEQGDRTDEWVEVEPLVFEHVEEDSTLLFRETDGEVTHLLNGLSAYEQIGYHEQLSVQGWLTVAASVIALTGLVGWPAARGWRRYRGGESPPQSVTRARWVAGAGLAGLLLFVLSFVGVIVAVASMDRPTLFNRPPAWFEVVFVVPTLGVIATAGAVAYVARAWLRDDWSLVTRVHYSAVVGATSVLYWLLQYWNLLWVRMG</sequence>